<evidence type="ECO:0000313" key="2">
    <source>
        <dbReference type="EMBL" id="THG32897.1"/>
    </source>
</evidence>
<evidence type="ECO:0000313" key="3">
    <source>
        <dbReference type="Proteomes" id="UP000309133"/>
    </source>
</evidence>
<accession>A0A4V3WTQ1</accession>
<dbReference type="EMBL" id="SSSM01000001">
    <property type="protein sequence ID" value="THG32897.1"/>
    <property type="molecule type" value="Genomic_DNA"/>
</dbReference>
<sequence length="101" mass="10548">MERATPIRIFWAGVGITALAVVGSFLVYGGSTSDLRLNPLGSLSLLDITLFLMSVLSPIQQVAYILGPILIATSFVVAAIDRSGRAQASAAVVRPVDESAC</sequence>
<feature type="transmembrane region" description="Helical" evidence="1">
    <location>
        <begin position="62"/>
        <end position="80"/>
    </location>
</feature>
<dbReference type="AlphaFoldDB" id="A0A4V3WTQ1"/>
<keyword evidence="1" id="KW-1133">Transmembrane helix</keyword>
<name>A0A4V3WTQ1_9MICO</name>
<organism evidence="2 3">
    <name type="scientific">Naasia lichenicola</name>
    <dbReference type="NCBI Taxonomy" id="2565933"/>
    <lineage>
        <taxon>Bacteria</taxon>
        <taxon>Bacillati</taxon>
        <taxon>Actinomycetota</taxon>
        <taxon>Actinomycetes</taxon>
        <taxon>Micrococcales</taxon>
        <taxon>Microbacteriaceae</taxon>
        <taxon>Naasia</taxon>
    </lineage>
</organism>
<dbReference type="Proteomes" id="UP000309133">
    <property type="component" value="Unassembled WGS sequence"/>
</dbReference>
<evidence type="ECO:0000256" key="1">
    <source>
        <dbReference type="SAM" id="Phobius"/>
    </source>
</evidence>
<keyword evidence="3" id="KW-1185">Reference proteome</keyword>
<gene>
    <name evidence="2" type="ORF">E6C64_00530</name>
</gene>
<proteinExistence type="predicted"/>
<dbReference type="RefSeq" id="WP_136425678.1">
    <property type="nucleotide sequence ID" value="NZ_SSSM01000001.1"/>
</dbReference>
<reference evidence="2 3" key="1">
    <citation type="submission" date="2019-04" db="EMBL/GenBank/DDBJ databases">
        <authorList>
            <person name="Jiang L."/>
        </authorList>
    </citation>
    <scope>NUCLEOTIDE SEQUENCE [LARGE SCALE GENOMIC DNA]</scope>
    <source>
        <strain evidence="2 3">YIM 131853</strain>
    </source>
</reference>
<comment type="caution">
    <text evidence="2">The sequence shown here is derived from an EMBL/GenBank/DDBJ whole genome shotgun (WGS) entry which is preliminary data.</text>
</comment>
<protein>
    <submittedName>
        <fullName evidence="2">Uncharacterized protein</fullName>
    </submittedName>
</protein>
<feature type="transmembrane region" description="Helical" evidence="1">
    <location>
        <begin position="6"/>
        <end position="28"/>
    </location>
</feature>
<keyword evidence="1" id="KW-0812">Transmembrane</keyword>
<keyword evidence="1" id="KW-0472">Membrane</keyword>